<name>A0A0L0CV34_PLAFA</name>
<evidence type="ECO:0000313" key="3">
    <source>
        <dbReference type="EMBL" id="KNC35224.1"/>
    </source>
</evidence>
<proteinExistence type="predicted"/>
<sequence length="328" mass="39392">MKRNKNDDNNYSDAKSKENQNKNIKRYDDKKKNGDKKKCKNKNINKSNRGINKILIRSLRKKLKRNLNKLNEQHEYLEQILKNINYLKFDHENERQEYYNELKNISKELKYAYEINNDDIALLKIERDLIKSEFTKSRKSLKIFNYHIPEECLEDEDMMGCEKEKIGKCEKRKKKKRRNNTNNSQNYINSLTPLQNFHANTLCVKCKCDHHRFSAEYLNIKNSVVLDLFNTLSKNKYFKETNICEQSFFYQQSNRIYKQEKKKLIKNGMLPCSFLLKKKNKVQPKNNKEENQNQFTGDFSNLCEEKENIKNVHSIEDNNENKVQIIMN</sequence>
<dbReference type="OrthoDB" id="10686073at2759"/>
<dbReference type="EMBL" id="GG663789">
    <property type="protein sequence ID" value="KNC35224.1"/>
    <property type="molecule type" value="Genomic_DNA"/>
</dbReference>
<feature type="compositionally biased region" description="Basic and acidic residues" evidence="2">
    <location>
        <begin position="1"/>
        <end position="32"/>
    </location>
</feature>
<evidence type="ECO:0000256" key="1">
    <source>
        <dbReference type="SAM" id="Coils"/>
    </source>
</evidence>
<evidence type="ECO:0000313" key="4">
    <source>
        <dbReference type="Proteomes" id="UP000054566"/>
    </source>
</evidence>
<keyword evidence="1" id="KW-0175">Coiled coil</keyword>
<protein>
    <submittedName>
        <fullName evidence="3">Asparagine-rich protein</fullName>
    </submittedName>
</protein>
<evidence type="ECO:0000256" key="2">
    <source>
        <dbReference type="SAM" id="MobiDB-lite"/>
    </source>
</evidence>
<reference evidence="4" key="2">
    <citation type="submission" date="2015-07" db="EMBL/GenBank/DDBJ databases">
        <title>The genome sequence of Plasmodium falciparum RAJ116.</title>
        <authorList>
            <consortium name="The Broad Institute Genome Sequencing Platform"/>
            <person name="Volkman S.K."/>
            <person name="Neafsey D.E."/>
            <person name="Dash A.P."/>
            <person name="Chitnis C.E."/>
            <person name="Hartl D.L."/>
            <person name="Young S.K."/>
            <person name="Kodira C.D."/>
            <person name="Zeng Q."/>
            <person name="Koehrsen M."/>
            <person name="Godfrey P."/>
            <person name="Alvarado L."/>
            <person name="Berlin A."/>
            <person name="Borenstein D."/>
            <person name="Chen Z."/>
            <person name="Engels R."/>
            <person name="Freedman E."/>
            <person name="Gellesch M."/>
            <person name="Goldberg J."/>
            <person name="Griggs A."/>
            <person name="Gujja S."/>
            <person name="Heiman D."/>
            <person name="Hepburn T."/>
            <person name="Howarth C."/>
            <person name="Jen D."/>
            <person name="Larson L."/>
            <person name="Lewis B."/>
            <person name="Mehta T."/>
            <person name="Park D."/>
            <person name="Pearson M."/>
            <person name="Roberts A."/>
            <person name="Saif S."/>
            <person name="Shea T."/>
            <person name="Shenoy N."/>
            <person name="Sisk P."/>
            <person name="Stolte C."/>
            <person name="Sykes S."/>
            <person name="Walk T."/>
            <person name="White J."/>
            <person name="Yandava C."/>
            <person name="Wirth D.F."/>
            <person name="Nusbaum C."/>
            <person name="Birren B."/>
        </authorList>
    </citation>
    <scope>NUCLEOTIDE SEQUENCE [LARGE SCALE GENOMIC DNA]</scope>
    <source>
        <strain evidence="4">RAJ116</strain>
    </source>
</reference>
<dbReference type="AlphaFoldDB" id="A0A0L0CV34"/>
<feature type="region of interest" description="Disordered" evidence="2">
    <location>
        <begin position="1"/>
        <end position="44"/>
    </location>
</feature>
<organism evidence="3 4">
    <name type="scientific">Plasmodium falciparum RAJ116</name>
    <dbReference type="NCBI Taxonomy" id="580058"/>
    <lineage>
        <taxon>Eukaryota</taxon>
        <taxon>Sar</taxon>
        <taxon>Alveolata</taxon>
        <taxon>Apicomplexa</taxon>
        <taxon>Aconoidasida</taxon>
        <taxon>Haemosporida</taxon>
        <taxon>Plasmodiidae</taxon>
        <taxon>Plasmodium</taxon>
        <taxon>Plasmodium (Laverania)</taxon>
    </lineage>
</organism>
<reference evidence="4" key="1">
    <citation type="submission" date="2015-07" db="EMBL/GenBank/DDBJ databases">
        <title>Annotation of Plasmodium falciparum RAJ116.</title>
        <authorList>
            <consortium name="The Broad Institute Genome Sequencing Platform"/>
            <person name="Volkman S.K."/>
            <person name="Neafsey D.E."/>
            <person name="Dash A.P."/>
            <person name="Chitnis C.E."/>
            <person name="Hartl D.L."/>
            <person name="Young S.K."/>
            <person name="Zeng Q."/>
            <person name="Koehrsen M."/>
            <person name="Alvarado L."/>
            <person name="Berlin A."/>
            <person name="Borenstein D."/>
            <person name="Chapman S.B."/>
            <person name="Chen Z."/>
            <person name="Engels R."/>
            <person name="Freedman E."/>
            <person name="Gellesch M."/>
            <person name="Goldberg J."/>
            <person name="Griggs A."/>
            <person name="Gujja S."/>
            <person name="Heilman E.R."/>
            <person name="Heiman D.I."/>
            <person name="Howarth C."/>
            <person name="Jen D."/>
            <person name="Larson L."/>
            <person name="Mehta T."/>
            <person name="Neiman D."/>
            <person name="Park D."/>
            <person name="Pearson M."/>
            <person name="Roberts A."/>
            <person name="Saif S."/>
            <person name="Shea T."/>
            <person name="Shenoy N."/>
            <person name="Sisk P."/>
            <person name="Stolte C."/>
            <person name="Sykes S."/>
            <person name="Walk T."/>
            <person name="White J."/>
            <person name="Yandava C."/>
            <person name="Haas B."/>
            <person name="Henn M.R."/>
            <person name="Nusbaum C."/>
            <person name="Birren B."/>
        </authorList>
    </citation>
    <scope>NUCLEOTIDE SEQUENCE [LARGE SCALE GENOMIC DNA]</scope>
    <source>
        <strain evidence="4">RAJ116</strain>
    </source>
</reference>
<dbReference type="Proteomes" id="UP000054566">
    <property type="component" value="Unassembled WGS sequence"/>
</dbReference>
<feature type="coiled-coil region" evidence="1">
    <location>
        <begin position="53"/>
        <end position="108"/>
    </location>
</feature>
<accession>A0A0L0CV34</accession>
<gene>
    <name evidence="3" type="ORF">PFLG_00245</name>
</gene>
<feature type="compositionally biased region" description="Basic residues" evidence="2">
    <location>
        <begin position="33"/>
        <end position="43"/>
    </location>
</feature>